<accession>A0A975B9S9</accession>
<dbReference type="InterPro" id="IPR021799">
    <property type="entry name" value="PIN-like_prokaryotic"/>
</dbReference>
<proteinExistence type="predicted"/>
<dbReference type="Pfam" id="PF11848">
    <property type="entry name" value="DUF3368"/>
    <property type="match status" value="1"/>
</dbReference>
<name>A0A975B9S9_9BACT</name>
<reference evidence="1" key="1">
    <citation type="journal article" date="2021" name="Microb. Physiol.">
        <title>Proteogenomic Insights into the Physiology of Marine, Sulfate-Reducing, Filamentous Desulfonema limicola and Desulfonema magnum.</title>
        <authorList>
            <person name="Schnaars V."/>
            <person name="Wohlbrand L."/>
            <person name="Scheve S."/>
            <person name="Hinrichs C."/>
            <person name="Reinhardt R."/>
            <person name="Rabus R."/>
        </authorList>
    </citation>
    <scope>NUCLEOTIDE SEQUENCE</scope>
    <source>
        <strain evidence="1">5ac10</strain>
    </source>
</reference>
<gene>
    <name evidence="1" type="ORF">dnl_39600</name>
</gene>
<dbReference type="AlphaFoldDB" id="A0A975B9S9"/>
<organism evidence="1 2">
    <name type="scientific">Desulfonema limicola</name>
    <dbReference type="NCBI Taxonomy" id="45656"/>
    <lineage>
        <taxon>Bacteria</taxon>
        <taxon>Pseudomonadati</taxon>
        <taxon>Thermodesulfobacteriota</taxon>
        <taxon>Desulfobacteria</taxon>
        <taxon>Desulfobacterales</taxon>
        <taxon>Desulfococcaceae</taxon>
        <taxon>Desulfonema</taxon>
    </lineage>
</organism>
<dbReference type="RefSeq" id="WP_207687633.1">
    <property type="nucleotide sequence ID" value="NZ_CP061799.1"/>
</dbReference>
<evidence type="ECO:0000313" key="2">
    <source>
        <dbReference type="Proteomes" id="UP000663720"/>
    </source>
</evidence>
<keyword evidence="2" id="KW-1185">Reference proteome</keyword>
<evidence type="ECO:0000313" key="1">
    <source>
        <dbReference type="EMBL" id="QTA81619.1"/>
    </source>
</evidence>
<dbReference type="Proteomes" id="UP000663720">
    <property type="component" value="Chromosome"/>
</dbReference>
<dbReference type="KEGG" id="dli:dnl_39600"/>
<dbReference type="PANTHER" id="PTHR39550:SF1">
    <property type="entry name" value="SLL0658 PROTEIN"/>
    <property type="match status" value="1"/>
</dbReference>
<dbReference type="PANTHER" id="PTHR39550">
    <property type="entry name" value="SLL0658 PROTEIN"/>
    <property type="match status" value="1"/>
</dbReference>
<sequence length="150" mass="16991">MPDIISNTSCLIALDNIGMLFILKKLYGKIHIAEEVYNEFGKSVEDWVTVRQVKDKNYLKILNNIVDLGESGTIALSMEFQDSLMILDDLKARKLAENLDLKFTGLFGVILKAKDKGIITSVRDVINKLKAANFRISEKMEKEVIRLAKE</sequence>
<protein>
    <submittedName>
        <fullName evidence="1">DUF3368</fullName>
    </submittedName>
</protein>
<dbReference type="EMBL" id="CP061799">
    <property type="protein sequence ID" value="QTA81619.1"/>
    <property type="molecule type" value="Genomic_DNA"/>
</dbReference>